<organism evidence="1 2">
    <name type="scientific">Globodera pallida</name>
    <name type="common">Potato cyst nematode worm</name>
    <name type="synonym">Heterodera pallida</name>
    <dbReference type="NCBI Taxonomy" id="36090"/>
    <lineage>
        <taxon>Eukaryota</taxon>
        <taxon>Metazoa</taxon>
        <taxon>Ecdysozoa</taxon>
        <taxon>Nematoda</taxon>
        <taxon>Chromadorea</taxon>
        <taxon>Rhabditida</taxon>
        <taxon>Tylenchina</taxon>
        <taxon>Tylenchomorpha</taxon>
        <taxon>Tylenchoidea</taxon>
        <taxon>Heteroderidae</taxon>
        <taxon>Heteroderinae</taxon>
        <taxon>Globodera</taxon>
    </lineage>
</organism>
<accession>A0A183BSD2</accession>
<dbReference type="Proteomes" id="UP000050741">
    <property type="component" value="Unassembled WGS sequence"/>
</dbReference>
<proteinExistence type="predicted"/>
<evidence type="ECO:0000313" key="2">
    <source>
        <dbReference type="WBParaSite" id="GPLIN_000351800"/>
    </source>
</evidence>
<evidence type="ECO:0000313" key="1">
    <source>
        <dbReference type="Proteomes" id="UP000050741"/>
    </source>
</evidence>
<reference evidence="1" key="1">
    <citation type="submission" date="2013-12" db="EMBL/GenBank/DDBJ databases">
        <authorList>
            <person name="Aslett M."/>
        </authorList>
    </citation>
    <scope>NUCLEOTIDE SEQUENCE [LARGE SCALE GENOMIC DNA]</scope>
    <source>
        <strain evidence="1">Lindley</strain>
    </source>
</reference>
<dbReference type="AlphaFoldDB" id="A0A183BSD2"/>
<reference evidence="2" key="3">
    <citation type="submission" date="2016-06" db="UniProtKB">
        <authorList>
            <consortium name="WormBaseParasite"/>
        </authorList>
    </citation>
    <scope>IDENTIFICATION</scope>
</reference>
<name>A0A183BSD2_GLOPA</name>
<keyword evidence="1" id="KW-1185">Reference proteome</keyword>
<dbReference type="WBParaSite" id="GPLIN_000351800">
    <property type="protein sequence ID" value="GPLIN_000351800"/>
    <property type="gene ID" value="GPLIN_000351800"/>
</dbReference>
<reference evidence="1" key="2">
    <citation type="submission" date="2014-05" db="EMBL/GenBank/DDBJ databases">
        <title>The genome and life-stage specific transcriptomes of Globodera pallida elucidate key aspects of plant parasitism by a cyst nematode.</title>
        <authorList>
            <person name="Cotton J.A."/>
            <person name="Lilley C.J."/>
            <person name="Jones L.M."/>
            <person name="Kikuchi T."/>
            <person name="Reid A.J."/>
            <person name="Thorpe P."/>
            <person name="Tsai I.J."/>
            <person name="Beasley H."/>
            <person name="Blok V."/>
            <person name="Cock P.J.A."/>
            <person name="Van den Akker S.E."/>
            <person name="Holroyd N."/>
            <person name="Hunt M."/>
            <person name="Mantelin S."/>
            <person name="Naghra H."/>
            <person name="Pain A."/>
            <person name="Palomares-Rius J.E."/>
            <person name="Zarowiecki M."/>
            <person name="Berriman M."/>
            <person name="Jones J.T."/>
            <person name="Urwin P.E."/>
        </authorList>
    </citation>
    <scope>NUCLEOTIDE SEQUENCE [LARGE SCALE GENOMIC DNA]</scope>
    <source>
        <strain evidence="1">Lindley</strain>
    </source>
</reference>
<sequence>MIWTGRFSAVCLHFFRLQSTQDEIGEKNFDMTMKKPRRHHFCCYRRRCRKRTRWTAAELVAIRAKDMSGSEKEGASEIAVAKMPKRYCPPSIVPY</sequence>
<protein>
    <submittedName>
        <fullName evidence="2">Secreted protein</fullName>
    </submittedName>
</protein>